<sequence length="69" mass="7600">MRSILSSGFMINGHWELAPETFANALNPSAMPDRVLPRGVNKRAAGHMNRRPWFRAGGVVPALVYALPK</sequence>
<dbReference type="AlphaFoldDB" id="A0A7W8C5C3"/>
<organism evidence="1 2">
    <name type="scientific">Desulfovibrio intestinalis</name>
    <dbReference type="NCBI Taxonomy" id="58621"/>
    <lineage>
        <taxon>Bacteria</taxon>
        <taxon>Pseudomonadati</taxon>
        <taxon>Thermodesulfobacteriota</taxon>
        <taxon>Desulfovibrionia</taxon>
        <taxon>Desulfovibrionales</taxon>
        <taxon>Desulfovibrionaceae</taxon>
        <taxon>Desulfovibrio</taxon>
    </lineage>
</organism>
<accession>A0A7W8C5C3</accession>
<name>A0A7W8C5C3_9BACT</name>
<evidence type="ECO:0000313" key="2">
    <source>
        <dbReference type="Proteomes" id="UP000539075"/>
    </source>
</evidence>
<proteinExistence type="predicted"/>
<dbReference type="Proteomes" id="UP000539075">
    <property type="component" value="Unassembled WGS sequence"/>
</dbReference>
<gene>
    <name evidence="1" type="ORF">HNQ38_002730</name>
</gene>
<reference evidence="1 2" key="1">
    <citation type="submission" date="2020-08" db="EMBL/GenBank/DDBJ databases">
        <title>Genomic Encyclopedia of Type Strains, Phase IV (KMG-IV): sequencing the most valuable type-strain genomes for metagenomic binning, comparative biology and taxonomic classification.</title>
        <authorList>
            <person name="Goeker M."/>
        </authorList>
    </citation>
    <scope>NUCLEOTIDE SEQUENCE [LARGE SCALE GENOMIC DNA]</scope>
    <source>
        <strain evidence="1 2">DSM 11275</strain>
    </source>
</reference>
<evidence type="ECO:0000313" key="1">
    <source>
        <dbReference type="EMBL" id="MBB5144614.1"/>
    </source>
</evidence>
<comment type="caution">
    <text evidence="1">The sequence shown here is derived from an EMBL/GenBank/DDBJ whole genome shotgun (WGS) entry which is preliminary data.</text>
</comment>
<protein>
    <submittedName>
        <fullName evidence="1">Uncharacterized protein</fullName>
    </submittedName>
</protein>
<dbReference type="EMBL" id="JACHGO010000009">
    <property type="protein sequence ID" value="MBB5144614.1"/>
    <property type="molecule type" value="Genomic_DNA"/>
</dbReference>
<keyword evidence="2" id="KW-1185">Reference proteome</keyword>